<feature type="region of interest" description="Disordered" evidence="1">
    <location>
        <begin position="1354"/>
        <end position="1418"/>
    </location>
</feature>
<evidence type="ECO:0000313" key="3">
    <source>
        <dbReference type="Proteomes" id="UP000292052"/>
    </source>
</evidence>
<organism evidence="2 3">
    <name type="scientific">Asbolus verrucosus</name>
    <name type="common">Desert ironclad beetle</name>
    <dbReference type="NCBI Taxonomy" id="1661398"/>
    <lineage>
        <taxon>Eukaryota</taxon>
        <taxon>Metazoa</taxon>
        <taxon>Ecdysozoa</taxon>
        <taxon>Arthropoda</taxon>
        <taxon>Hexapoda</taxon>
        <taxon>Insecta</taxon>
        <taxon>Pterygota</taxon>
        <taxon>Neoptera</taxon>
        <taxon>Endopterygota</taxon>
        <taxon>Coleoptera</taxon>
        <taxon>Polyphaga</taxon>
        <taxon>Cucujiformia</taxon>
        <taxon>Tenebrionidae</taxon>
        <taxon>Pimeliinae</taxon>
        <taxon>Asbolus</taxon>
    </lineage>
</organism>
<dbReference type="EMBL" id="QDEB01038167">
    <property type="protein sequence ID" value="RZC39002.1"/>
    <property type="molecule type" value="Genomic_DNA"/>
</dbReference>
<dbReference type="OrthoDB" id="6776738at2759"/>
<dbReference type="STRING" id="1661398.A0A482W1H9"/>
<gene>
    <name evidence="2" type="ORF">BDFB_009305</name>
</gene>
<proteinExistence type="predicted"/>
<name>A0A482W1H9_ASBVE</name>
<comment type="caution">
    <text evidence="2">The sequence shown here is derived from an EMBL/GenBank/DDBJ whole genome shotgun (WGS) entry which is preliminary data.</text>
</comment>
<sequence>MESKTVLKTLLEKTVKANFEGVHRYLKDHKTELDESTAIKFIVACCNACNNNLATPQNLNEWDLVNLVKCLLNFIKTPLSDNCDCYLQSVFYIMKLLIEKNCFDCIAHLENLFMPEFMPLVFTEKQLRIHLSICKSLYNVIVKTANAKEEKYKNSVLKLCYLLSALYQKTHNVSKLIESVHNCTISLATLNVEPGDLLKFYHHFLDLVDYSKEAQFFDLLINNFSFLYTHLLKVEKFDLGEACYSKTVEKMQKLYRGKVYKFLYDILEMARWINPINCDLIAIPTKAHNSLKNYYRIYKSTANLQAICDLISSVAFTVLQYYKTNSSEWVDKSVELHSEYYRFLNDISHIMAQTPYKCHCKECPTKTNLNEASRTSNTIAGLSRLVITKRPEISRSYKMDMLRYFDKYIEHIATMKANSCVKWRSYWSQIGGHLYTLGLTSLRNKDVEMCVSFLKRFVQVLLEFEGLTPEIVEKNYLIGALGTISDAYMESKDYERCLLTTAFNIMINGAPKNEIHRWIKAKVACRESTILENGQIQELTLLSVCRKFEEEVAFYDPKKRFGVDKQKQIELLQYELKNYKWKWKSKVPMMSVYRELTDIADSSVLARVFIETWGDCDLQVHDSIPKLLQDTIKRLEVDTAVNRNDQSKYQLAHLYFLQHKYRVKDTIIRHCDEMERTMMNMTKTTNENEPIPPDPNEECDIVSSYDCLKLTKYLQMMKELNKSLELISELFPNFEKCDKEKIFKLLAKIGHEYNLHSHSTRSLQAWELALKIAEVENNRLYILQAVSFILELSDVTKASVAKLVAEAEQIADFYFAERINLEELIIYYLCKSEAYFYANFDIAYAAFRQALKLHQEFQGGSLLKARMQFLHHKFVMLPCKYQVEGHREHSLVKIHLAHNYAIKHYTENTSDSAYEMRVFFEIHEALVKMYHDMRLPREVRCYCKEVVVVAQKMVLPIRTISCLYYLAGADISSCRLDDCRVKIVGFSDILGLSKCKTVAKNQFSRPKREKFDKIVDNLVSEFNEMMLDVPAKVSRPTSAGSPSLGVETFNVPGFLNHEDNCECFYCTCLEYHQFVLKKTYLHALLYEHENNIAVAKEFFCGCIKIYEYFKSKQDIYLKKIAKRVSSDLVPTPQSRFVETYCLILFEYANFSLRSGRVKDADRINKKLLQTLESFYLQSIYLHNEVLAQRLNILSEKLPRRRSSTRTSSVSEDLNTAIIEKTPESKHSKVLISPESNSQYLEIPKMKPKSLRFDDDEEENAEVKVTVPKNLPPFLNMAAKTPAPSSSKIKIYTNKSTKKKKVLVDIPPQKKDSNVRTSEFLVPMSPEAYTPSSLKGASRIDSALANRTKLLTSRLKNSTRKGENVPSIVINDENSEGCSSKSEDRRAKSSVRQNLLSQLEGSEDGARNGALRKSARNRR</sequence>
<evidence type="ECO:0000313" key="2">
    <source>
        <dbReference type="EMBL" id="RZC39002.1"/>
    </source>
</evidence>
<evidence type="ECO:0000256" key="1">
    <source>
        <dbReference type="SAM" id="MobiDB-lite"/>
    </source>
</evidence>
<keyword evidence="3" id="KW-1185">Reference proteome</keyword>
<accession>A0A482W1H9</accession>
<protein>
    <submittedName>
        <fullName evidence="2">Uncharacterized protein</fullName>
    </submittedName>
</protein>
<reference evidence="2 3" key="1">
    <citation type="submission" date="2017-03" db="EMBL/GenBank/DDBJ databases">
        <title>Genome of the blue death feigning beetle - Asbolus verrucosus.</title>
        <authorList>
            <person name="Rider S.D."/>
        </authorList>
    </citation>
    <scope>NUCLEOTIDE SEQUENCE [LARGE SCALE GENOMIC DNA]</scope>
    <source>
        <strain evidence="2">Butters</strain>
        <tissue evidence="2">Head and leg muscle</tissue>
    </source>
</reference>
<feature type="compositionally biased region" description="Polar residues" evidence="1">
    <location>
        <begin position="1389"/>
        <end position="1399"/>
    </location>
</feature>
<dbReference type="Proteomes" id="UP000292052">
    <property type="component" value="Unassembled WGS sequence"/>
</dbReference>